<evidence type="ECO:0000313" key="10">
    <source>
        <dbReference type="Proteomes" id="UP000186922"/>
    </source>
</evidence>
<dbReference type="AlphaFoldDB" id="A0A1D1VI40"/>
<keyword evidence="6" id="KW-0472">Membrane</keyword>
<evidence type="ECO:0000256" key="6">
    <source>
        <dbReference type="PIRNR" id="PIRNR001112"/>
    </source>
</evidence>
<accession>A0A1D1VI40</accession>
<keyword evidence="5 6" id="KW-0378">Hydrolase</keyword>
<dbReference type="GO" id="GO:0005789">
    <property type="term" value="C:endoplasmic reticulum membrane"/>
    <property type="evidence" value="ECO:0007669"/>
    <property type="project" value="UniProtKB-SubCell"/>
</dbReference>
<reference evidence="9 10" key="1">
    <citation type="journal article" date="2016" name="Nat. Commun.">
        <title>Extremotolerant tardigrade genome and improved radiotolerance of human cultured cells by tardigrade-unique protein.</title>
        <authorList>
            <person name="Hashimoto T."/>
            <person name="Horikawa D.D."/>
            <person name="Saito Y."/>
            <person name="Kuwahara H."/>
            <person name="Kozuka-Hata H."/>
            <person name="Shin-I T."/>
            <person name="Minakuchi Y."/>
            <person name="Ohishi K."/>
            <person name="Motoyama A."/>
            <person name="Aizu T."/>
            <person name="Enomoto A."/>
            <person name="Kondo K."/>
            <person name="Tanaka S."/>
            <person name="Hara Y."/>
            <person name="Koshikawa S."/>
            <person name="Sagara H."/>
            <person name="Miura T."/>
            <person name="Yokobori S."/>
            <person name="Miyagawa K."/>
            <person name="Suzuki Y."/>
            <person name="Kubo T."/>
            <person name="Oyama M."/>
            <person name="Kohara Y."/>
            <person name="Fujiyama A."/>
            <person name="Arakawa K."/>
            <person name="Katayama T."/>
            <person name="Toyoda A."/>
            <person name="Kunieda T."/>
        </authorList>
    </citation>
    <scope>NUCLEOTIDE SEQUENCE [LARGE SCALE GENOMIC DNA]</scope>
    <source>
        <strain evidence="9 10">YOKOZUNA-1</strain>
    </source>
</reference>
<evidence type="ECO:0000313" key="9">
    <source>
        <dbReference type="EMBL" id="GAV01282.1"/>
    </source>
</evidence>
<dbReference type="PANTHER" id="PTHR21661">
    <property type="entry name" value="EPOXIDE HYDROLASE 1-RELATED"/>
    <property type="match status" value="1"/>
</dbReference>
<dbReference type="InterPro" id="IPR010497">
    <property type="entry name" value="Epoxide_hydro_N"/>
</dbReference>
<name>A0A1D1VI40_RAMVA</name>
<evidence type="ECO:0000256" key="4">
    <source>
        <dbReference type="ARBA" id="ARBA00022797"/>
    </source>
</evidence>
<feature type="active site" description="Nucleophile" evidence="7">
    <location>
        <position position="241"/>
    </location>
</feature>
<dbReference type="PANTHER" id="PTHR21661:SF35">
    <property type="entry name" value="EPOXIDE HYDROLASE"/>
    <property type="match status" value="1"/>
</dbReference>
<comment type="similarity">
    <text evidence="3 6">Belongs to the peptidase S33 family.</text>
</comment>
<evidence type="ECO:0000259" key="8">
    <source>
        <dbReference type="Pfam" id="PF06441"/>
    </source>
</evidence>
<comment type="catalytic activity">
    <reaction evidence="6">
        <text>cis-stilbene oxide + H2O = (1R,2R)-hydrobenzoin</text>
        <dbReference type="Rhea" id="RHEA:23900"/>
        <dbReference type="ChEBI" id="CHEBI:15377"/>
        <dbReference type="ChEBI" id="CHEBI:50004"/>
        <dbReference type="ChEBI" id="CHEBI:50014"/>
        <dbReference type="EC" id="3.3.2.9"/>
    </reaction>
</comment>
<dbReference type="GO" id="GO:0033961">
    <property type="term" value="F:cis-stilbene-oxide hydrolase activity"/>
    <property type="evidence" value="ECO:0007669"/>
    <property type="project" value="UniProtKB-UniRule"/>
</dbReference>
<dbReference type="Pfam" id="PF06441">
    <property type="entry name" value="EHN"/>
    <property type="match status" value="1"/>
</dbReference>
<dbReference type="InterPro" id="IPR029058">
    <property type="entry name" value="AB_hydrolase_fold"/>
</dbReference>
<keyword evidence="4 6" id="KW-0058">Aromatic hydrocarbons catabolism</keyword>
<dbReference type="InterPro" id="IPR016292">
    <property type="entry name" value="Epoxide_hydrolase"/>
</dbReference>
<comment type="catalytic activity">
    <reaction evidence="1 6">
        <text>1-(4-methoxyphenyl)-N-methyl-N-[(3-methyloxetan-3-yl)methyl]methanamine + H2O = 2-{[(4-methoxybenzyl)(methyl)amino]methyl}-2-methylpropane-1,3-diol</text>
        <dbReference type="Rhea" id="RHEA:55764"/>
        <dbReference type="ChEBI" id="CHEBI:15377"/>
        <dbReference type="ChEBI" id="CHEBI:139161"/>
        <dbReference type="ChEBI" id="CHEBI:139164"/>
        <dbReference type="EC" id="3.3.2.9"/>
    </reaction>
</comment>
<dbReference type="Gene3D" id="3.40.50.1820">
    <property type="entry name" value="alpha/beta hydrolase"/>
    <property type="match status" value="1"/>
</dbReference>
<evidence type="ECO:0000256" key="1">
    <source>
        <dbReference type="ARBA" id="ARBA00000221"/>
    </source>
</evidence>
<gene>
    <name evidence="9" type="primary">RvY_12019-1</name>
    <name evidence="9" type="synonym">RvY_12019.1</name>
    <name evidence="9" type="ORF">RvY_12019</name>
</gene>
<proteinExistence type="inferred from homology"/>
<dbReference type="EMBL" id="BDGG01000007">
    <property type="protein sequence ID" value="GAV01282.1"/>
    <property type="molecule type" value="Genomic_DNA"/>
</dbReference>
<dbReference type="InterPro" id="IPR000639">
    <property type="entry name" value="Epox_hydrolase-like"/>
</dbReference>
<dbReference type="OrthoDB" id="7130006at2759"/>
<dbReference type="STRING" id="947166.A0A1D1VI40"/>
<evidence type="ECO:0000256" key="5">
    <source>
        <dbReference type="ARBA" id="ARBA00022801"/>
    </source>
</evidence>
<comment type="subcellular location">
    <subcellularLocation>
        <location evidence="6">Endoplasmic reticulum membrane</location>
    </subcellularLocation>
    <subcellularLocation>
        <location evidence="2">Microsome membrane</location>
        <topology evidence="2">Single-pass membrane protein</topology>
    </subcellularLocation>
</comment>
<dbReference type="PIRSF" id="PIRSF001112">
    <property type="entry name" value="Epoxide_hydrolase"/>
    <property type="match status" value="1"/>
</dbReference>
<protein>
    <recommendedName>
        <fullName evidence="6">Epoxide hydrolase</fullName>
        <ecNumber evidence="6">3.3.2.9</ecNumber>
    </recommendedName>
</protein>
<dbReference type="PRINTS" id="PR00412">
    <property type="entry name" value="EPOXHYDRLASE"/>
</dbReference>
<keyword evidence="10" id="KW-1185">Reference proteome</keyword>
<organism evidence="9 10">
    <name type="scientific">Ramazzottius varieornatus</name>
    <name type="common">Water bear</name>
    <name type="synonym">Tardigrade</name>
    <dbReference type="NCBI Taxonomy" id="947166"/>
    <lineage>
        <taxon>Eukaryota</taxon>
        <taxon>Metazoa</taxon>
        <taxon>Ecdysozoa</taxon>
        <taxon>Tardigrada</taxon>
        <taxon>Eutardigrada</taxon>
        <taxon>Parachela</taxon>
        <taxon>Hypsibioidea</taxon>
        <taxon>Ramazzottiidae</taxon>
        <taxon>Ramazzottius</taxon>
    </lineage>
</organism>
<dbReference type="SMR" id="A0A1D1VI40"/>
<evidence type="ECO:0000256" key="3">
    <source>
        <dbReference type="ARBA" id="ARBA00010088"/>
    </source>
</evidence>
<evidence type="ECO:0000256" key="2">
    <source>
        <dbReference type="ARBA" id="ARBA00004111"/>
    </source>
</evidence>
<dbReference type="Proteomes" id="UP000186922">
    <property type="component" value="Unassembled WGS sequence"/>
</dbReference>
<dbReference type="EC" id="3.3.2.9" evidence="6"/>
<evidence type="ECO:0000256" key="7">
    <source>
        <dbReference type="PIRSR" id="PIRSR001112-1"/>
    </source>
</evidence>
<feature type="active site" description="Proton donor" evidence="7">
    <location>
        <position position="389"/>
    </location>
</feature>
<comment type="caution">
    <text evidence="9">The sequence shown here is derived from an EMBL/GenBank/DDBJ whole genome shotgun (WGS) entry which is preliminary data.</text>
</comment>
<dbReference type="SUPFAM" id="SSF53474">
    <property type="entry name" value="alpha/beta-Hydrolases"/>
    <property type="match status" value="1"/>
</dbReference>
<sequence>MALLGIFLLGSTLFSAVFFGFLIYRPDLVELLVHPRPPLHIAFPFDDQVWSASGNKTADNEEIIPFNINISQADLDDLQTRLRNTRFPKAVTKGVNFTYGFHPDYMKTVVDYWTNSFDWRKQEAMLNQYPHFKTEIEGLHIHFVHIKADPAGKPTKTYPLLMLHGWPGSFFELYKMAALLQVPRAYNGQLYTLDLVIPSLPGFAFSEAPEVTGMDPSHMARIMNKLMVRLGYGRYFAYGGDWGAFIARYAAVMYPERVLGLDISLVVIPVFPLMVQTPVASLFPSLLLSNTSETYKLLSNWSGVFKPSVTEFGYMHMFATKPYTVGVGTADSPVGLAAWILMQFSFFTRQNNVQLPDGGLSKHFTMDDLLTNVAIYWFTETGYSSTQIYKENCGFYGCGIHLEQARFPVKVPTVFSDFRWEAPFATHPTEFIKPFFPKLICMSNHPEGGHFSTMERPQDLTDDIWIVVHNVAQMLT</sequence>
<dbReference type="GO" id="GO:0097176">
    <property type="term" value="P:epoxide metabolic process"/>
    <property type="evidence" value="ECO:0007669"/>
    <property type="project" value="TreeGrafter"/>
</dbReference>
<feature type="active site" description="Proton acceptor" evidence="7">
    <location>
        <position position="450"/>
    </location>
</feature>
<keyword evidence="6" id="KW-0256">Endoplasmic reticulum</keyword>
<feature type="domain" description="Epoxide hydrolase N-terminal" evidence="8">
    <location>
        <begin position="64"/>
        <end position="172"/>
    </location>
</feature>